<keyword evidence="1" id="KW-1133">Transmembrane helix</keyword>
<keyword evidence="1" id="KW-0812">Transmembrane</keyword>
<keyword evidence="1" id="KW-0472">Membrane</keyword>
<name>A0ABP2J794_9STRE</name>
<feature type="transmembrane region" description="Helical" evidence="1">
    <location>
        <begin position="23"/>
        <end position="42"/>
    </location>
</feature>
<proteinExistence type="predicted"/>
<reference evidence="2" key="1">
    <citation type="submission" date="2010-09" db="EMBL/GenBank/DDBJ databases">
        <authorList>
            <person name="Daugherty S.C."/>
            <person name="Kilian M."/>
            <person name="Tettelin H."/>
        </authorList>
    </citation>
    <scope>NUCLEOTIDE SEQUENCE [LARGE SCALE GENOMIC DNA]</scope>
    <source>
        <strain evidence="2">SK1302</strain>
    </source>
</reference>
<evidence type="ECO:0000313" key="2">
    <source>
        <dbReference type="EMBL" id="EFO54384.1"/>
    </source>
</evidence>
<accession>A0ABP2J794</accession>
<comment type="caution">
    <text evidence="2">The sequence shown here is derived from an EMBL/GenBank/DDBJ whole genome shotgun (WGS) entry which is preliminary data.</text>
</comment>
<dbReference type="EMBL" id="AEDY01000047">
    <property type="protein sequence ID" value="EFO54384.1"/>
    <property type="molecule type" value="Genomic_DNA"/>
</dbReference>
<organism evidence="2">
    <name type="scientific">Streptococcus infantis SK1302</name>
    <dbReference type="NCBI Taxonomy" id="871237"/>
    <lineage>
        <taxon>Bacteria</taxon>
        <taxon>Bacillati</taxon>
        <taxon>Bacillota</taxon>
        <taxon>Bacilli</taxon>
        <taxon>Lactobacillales</taxon>
        <taxon>Streptococcaceae</taxon>
        <taxon>Streptococcus</taxon>
    </lineage>
</organism>
<protein>
    <submittedName>
        <fullName evidence="2">ABC transporter, permease protein</fullName>
    </submittedName>
</protein>
<sequence length="52" mass="5728">MAQPLGITIRSAGDETATSNAQALVFVYTIILMIISGTVLYFTQRPRGKKRK</sequence>
<gene>
    <name evidence="2" type="ORF">SIN_0894</name>
</gene>
<evidence type="ECO:0000256" key="1">
    <source>
        <dbReference type="SAM" id="Phobius"/>
    </source>
</evidence>